<dbReference type="GO" id="GO:0003824">
    <property type="term" value="F:catalytic activity"/>
    <property type="evidence" value="ECO:0007669"/>
    <property type="project" value="InterPro"/>
</dbReference>
<dbReference type="SUPFAM" id="SSF75304">
    <property type="entry name" value="Amidase signature (AS) enzymes"/>
    <property type="match status" value="1"/>
</dbReference>
<protein>
    <submittedName>
        <fullName evidence="3">Amidase</fullName>
    </submittedName>
</protein>
<comment type="similarity">
    <text evidence="1">Belongs to the amidase family.</text>
</comment>
<name>A0A941DVB3_9BACI</name>
<keyword evidence="4" id="KW-1185">Reference proteome</keyword>
<evidence type="ECO:0000256" key="1">
    <source>
        <dbReference type="ARBA" id="ARBA00009199"/>
    </source>
</evidence>
<dbReference type="Pfam" id="PF01425">
    <property type="entry name" value="Amidase"/>
    <property type="match status" value="1"/>
</dbReference>
<evidence type="ECO:0000259" key="2">
    <source>
        <dbReference type="Pfam" id="PF01425"/>
    </source>
</evidence>
<dbReference type="Gene3D" id="3.90.1300.10">
    <property type="entry name" value="Amidase signature (AS) domain"/>
    <property type="match status" value="1"/>
</dbReference>
<dbReference type="InterPro" id="IPR000120">
    <property type="entry name" value="Amidase"/>
</dbReference>
<dbReference type="PANTHER" id="PTHR11895:SF7">
    <property type="entry name" value="GLUTAMYL-TRNA(GLN) AMIDOTRANSFERASE SUBUNIT A, MITOCHONDRIAL"/>
    <property type="match status" value="1"/>
</dbReference>
<dbReference type="AlphaFoldDB" id="A0A941DVB3"/>
<sequence length="455" mass="49595">MKISELLIGYKNKEFSPTEITKLFLERIEHVNKKLNAFITVSDEHALKQAKLAEENWMKGYQSSVLQGVPISYKDLINTQGIRTTNGSHIDKAYFPQEDAYVVQKLETAGAINLGKNNLHEYAFGITSSNPFYGSVKNPWKTDHIPGGSSGGSGVAVAANLGLASIGTDTGGSIRIPASACGVVGLKPTVNNISTKGIKGISWSLDHVGPLTQDVTDLAIIMEGLTDRRYSEHCKSDIRGMRIGVPTNFFTDHVEPEITKAYQNSLLELEKLGAILIDIELPFAEAASNSVFTIALAEGASIHETTLHTQQDDYGNDVKAHLLNGTAIGATDYIKALNIQKEAVNQLDHVLMDIDLIATPTLPVSPKPIGIEHVETDGLEEDIFTCMTRFTRLFSLTGHPALSIPVGTTTDNLPIGLQLVSEYHQEPLLIRAGFAFEEACLSDFYKQRSFIAENI</sequence>
<evidence type="ECO:0000313" key="3">
    <source>
        <dbReference type="EMBL" id="MBR7796386.1"/>
    </source>
</evidence>
<evidence type="ECO:0000313" key="4">
    <source>
        <dbReference type="Proteomes" id="UP000675284"/>
    </source>
</evidence>
<organism evidence="3 4">
    <name type="scientific">Virgibacillus salarius</name>
    <dbReference type="NCBI Taxonomy" id="447199"/>
    <lineage>
        <taxon>Bacteria</taxon>
        <taxon>Bacillati</taxon>
        <taxon>Bacillota</taxon>
        <taxon>Bacilli</taxon>
        <taxon>Bacillales</taxon>
        <taxon>Bacillaceae</taxon>
        <taxon>Virgibacillus</taxon>
    </lineage>
</organism>
<dbReference type="InterPro" id="IPR036928">
    <property type="entry name" value="AS_sf"/>
</dbReference>
<dbReference type="PANTHER" id="PTHR11895">
    <property type="entry name" value="TRANSAMIDASE"/>
    <property type="match status" value="1"/>
</dbReference>
<dbReference type="PROSITE" id="PS00571">
    <property type="entry name" value="AMIDASES"/>
    <property type="match status" value="1"/>
</dbReference>
<accession>A0A941DVB3</accession>
<dbReference type="Proteomes" id="UP000675284">
    <property type="component" value="Unassembled WGS sequence"/>
</dbReference>
<feature type="domain" description="Amidase" evidence="2">
    <location>
        <begin position="19"/>
        <end position="429"/>
    </location>
</feature>
<gene>
    <name evidence="3" type="ORF">KCX74_10100</name>
</gene>
<proteinExistence type="inferred from homology"/>
<dbReference type="EMBL" id="JAGSOT010000026">
    <property type="protein sequence ID" value="MBR7796386.1"/>
    <property type="molecule type" value="Genomic_DNA"/>
</dbReference>
<comment type="caution">
    <text evidence="3">The sequence shown here is derived from an EMBL/GenBank/DDBJ whole genome shotgun (WGS) entry which is preliminary data.</text>
</comment>
<reference evidence="3" key="1">
    <citation type="submission" date="2021-04" db="EMBL/GenBank/DDBJ databases">
        <title>Isolation and polyphasic classification of algal microorganism.</title>
        <authorList>
            <person name="Wang S."/>
        </authorList>
    </citation>
    <scope>NUCLEOTIDE SEQUENCE</scope>
    <source>
        <strain evidence="3">720a</strain>
    </source>
</reference>
<dbReference type="InterPro" id="IPR023631">
    <property type="entry name" value="Amidase_dom"/>
</dbReference>
<dbReference type="InterPro" id="IPR020556">
    <property type="entry name" value="Amidase_CS"/>
</dbReference>